<reference evidence="3" key="1">
    <citation type="submission" date="2005-08" db="EMBL/GenBank/DDBJ databases">
        <title>Complete sequence of chromosome 2 of Ralstonia eutropha JMP134.</title>
        <authorList>
            <person name="Copeland A."/>
            <person name="Lucas S."/>
            <person name="Lapidus A."/>
            <person name="Barry K."/>
            <person name="Detter J.C."/>
            <person name="Glavina T."/>
            <person name="Hammon N."/>
            <person name="Israni S."/>
            <person name="Pitluck S."/>
            <person name="Goltsman E."/>
            <person name="Martinez M."/>
            <person name="Schmutz J."/>
            <person name="Larimer F."/>
            <person name="Land M."/>
            <person name="Lykidis A."/>
            <person name="Richardson P."/>
        </authorList>
    </citation>
    <scope>NUCLEOTIDE SEQUENCE [LARGE SCALE GENOMIC DNA]</scope>
    <source>
        <strain evidence="3">JMP134</strain>
    </source>
</reference>
<dbReference type="InterPro" id="IPR006311">
    <property type="entry name" value="TAT_signal"/>
</dbReference>
<protein>
    <submittedName>
        <fullName evidence="3">Amidase</fullName>
    </submittedName>
</protein>
<dbReference type="Pfam" id="PF01425">
    <property type="entry name" value="Amidase"/>
    <property type="match status" value="1"/>
</dbReference>
<feature type="compositionally biased region" description="Polar residues" evidence="1">
    <location>
        <begin position="1"/>
        <end position="10"/>
    </location>
</feature>
<dbReference type="InterPro" id="IPR023631">
    <property type="entry name" value="Amidase_dom"/>
</dbReference>
<gene>
    <name evidence="3" type="ordered locus">Reut_B4073</name>
</gene>
<name>Q46TV5_CUPPJ</name>
<dbReference type="SUPFAM" id="SSF75304">
    <property type="entry name" value="Amidase signature (AS) enzymes"/>
    <property type="match status" value="1"/>
</dbReference>
<feature type="region of interest" description="Disordered" evidence="1">
    <location>
        <begin position="52"/>
        <end position="72"/>
    </location>
</feature>
<dbReference type="AlphaFoldDB" id="Q46TV5"/>
<evidence type="ECO:0000313" key="3">
    <source>
        <dbReference type="EMBL" id="AAZ63429.1"/>
    </source>
</evidence>
<sequence>MTRQTMNDTAPSSSTPQPTPQPGRRQWLSHLAGAAVTTVAAAAMTSRTASAAPAGTAPAASGPGTAGGGTPDPIVLMPAWQLSREIRGGRLSCRQVMNAYLAHIDRVNPVTNAIVALRDRDALMQEAAAADEAFAARKVAGWMHGVPQAPKDLALTRGIRTTFGSPIFKDNVPTSDAIIVERVRKSGAILLGKTNTPEFGLGSQTFNPVYGPTRNPYDSTRTAGGSSGGAAAALAMRLLPVADGSDFGGSLRNPAGFCNVYGFRPSAGRVPYGPTPEVFIQQLGYEGPMGRTVADVALLLATQAGPDPRTPQALAPDPVLATLTPDNVMAALSTNLKGKRVAWLGDWDGYLPMEDGILQLCEQALQAFPAFGVGVDKIKPPFSPERLWKTWLVHRHFLVGNGMLPFYRDEAKRALLKPEAIWEIEGALKLSGADIYAASADRSAWYQAVEGVFAKFDYIAVPTAQVFPFDVRQPWPKEIAGRQMDTYHRWMEVVFPWTLSGCPAISVPVGFGKNGLPMGMQLIGRPRDDLSVLRLARAYEQERDWVGRHLPRAVMA</sequence>
<dbReference type="KEGG" id="reu:Reut_B4073"/>
<dbReference type="GO" id="GO:0003824">
    <property type="term" value="F:catalytic activity"/>
    <property type="evidence" value="ECO:0007669"/>
    <property type="project" value="InterPro"/>
</dbReference>
<feature type="domain" description="Amidase" evidence="2">
    <location>
        <begin position="96"/>
        <end position="533"/>
    </location>
</feature>
<dbReference type="PROSITE" id="PS00571">
    <property type="entry name" value="AMIDASES"/>
    <property type="match status" value="1"/>
</dbReference>
<dbReference type="STRING" id="264198.Reut_B4073"/>
<dbReference type="Gene3D" id="3.90.1300.10">
    <property type="entry name" value="Amidase signature (AS) domain"/>
    <property type="match status" value="1"/>
</dbReference>
<feature type="compositionally biased region" description="Low complexity" evidence="1">
    <location>
        <begin position="52"/>
        <end position="63"/>
    </location>
</feature>
<organism evidence="3">
    <name type="scientific">Cupriavidus pinatubonensis (strain JMP 134 / LMG 1197)</name>
    <name type="common">Cupriavidus necator (strain JMP 134)</name>
    <dbReference type="NCBI Taxonomy" id="264198"/>
    <lineage>
        <taxon>Bacteria</taxon>
        <taxon>Pseudomonadati</taxon>
        <taxon>Pseudomonadota</taxon>
        <taxon>Betaproteobacteria</taxon>
        <taxon>Burkholderiales</taxon>
        <taxon>Burkholderiaceae</taxon>
        <taxon>Cupriavidus</taxon>
    </lineage>
</organism>
<dbReference type="eggNOG" id="COG0154">
    <property type="taxonomic scope" value="Bacteria"/>
</dbReference>
<dbReference type="PROSITE" id="PS51318">
    <property type="entry name" value="TAT"/>
    <property type="match status" value="1"/>
</dbReference>
<accession>Q46TV5</accession>
<dbReference type="HOGENOM" id="CLU_009600_0_4_4"/>
<proteinExistence type="predicted"/>
<feature type="region of interest" description="Disordered" evidence="1">
    <location>
        <begin position="1"/>
        <end position="25"/>
    </location>
</feature>
<evidence type="ECO:0000259" key="2">
    <source>
        <dbReference type="Pfam" id="PF01425"/>
    </source>
</evidence>
<dbReference type="PANTHER" id="PTHR11895:SF76">
    <property type="entry name" value="INDOLEACETAMIDE HYDROLASE"/>
    <property type="match status" value="1"/>
</dbReference>
<dbReference type="InterPro" id="IPR000120">
    <property type="entry name" value="Amidase"/>
</dbReference>
<dbReference type="InterPro" id="IPR020556">
    <property type="entry name" value="Amidase_CS"/>
</dbReference>
<dbReference type="PANTHER" id="PTHR11895">
    <property type="entry name" value="TRANSAMIDASE"/>
    <property type="match status" value="1"/>
</dbReference>
<dbReference type="InterPro" id="IPR036928">
    <property type="entry name" value="AS_sf"/>
</dbReference>
<dbReference type="EMBL" id="CP000091">
    <property type="protein sequence ID" value="AAZ63429.1"/>
    <property type="molecule type" value="Genomic_DNA"/>
</dbReference>
<dbReference type="NCBIfam" id="NF005686">
    <property type="entry name" value="PRK07486.1"/>
    <property type="match status" value="1"/>
</dbReference>
<evidence type="ECO:0000256" key="1">
    <source>
        <dbReference type="SAM" id="MobiDB-lite"/>
    </source>
</evidence>